<evidence type="ECO:0000256" key="6">
    <source>
        <dbReference type="SAM" id="Phobius"/>
    </source>
</evidence>
<protein>
    <submittedName>
        <fullName evidence="7">Zinc transporter ZIP3</fullName>
    </submittedName>
</protein>
<evidence type="ECO:0000256" key="4">
    <source>
        <dbReference type="ARBA" id="ARBA00023136"/>
    </source>
</evidence>
<keyword evidence="8" id="KW-1185">Reference proteome</keyword>
<reference evidence="7 8" key="1">
    <citation type="submission" date="2014-11" db="EMBL/GenBank/DDBJ databases">
        <title>Genetic blueprint of the zoonotic pathogen Toxocara canis.</title>
        <authorList>
            <person name="Zhu X.-Q."/>
            <person name="Korhonen P.K."/>
            <person name="Cai H."/>
            <person name="Young N.D."/>
            <person name="Nejsum P."/>
            <person name="von Samson-Himmelstjerna G."/>
            <person name="Boag P.R."/>
            <person name="Tan P."/>
            <person name="Li Q."/>
            <person name="Min J."/>
            <person name="Yang Y."/>
            <person name="Wang X."/>
            <person name="Fang X."/>
            <person name="Hall R.S."/>
            <person name="Hofmann A."/>
            <person name="Sternberg P.W."/>
            <person name="Jex A.R."/>
            <person name="Gasser R.B."/>
        </authorList>
    </citation>
    <scope>NUCLEOTIDE SEQUENCE [LARGE SCALE GENOMIC DNA]</scope>
    <source>
        <strain evidence="7">PN_DK_2014</strain>
    </source>
</reference>
<keyword evidence="2 6" id="KW-0812">Transmembrane</keyword>
<gene>
    <name evidence="7" type="primary">slc39a3</name>
    <name evidence="7" type="ORF">Tcan_17849</name>
</gene>
<comment type="caution">
    <text evidence="7">The sequence shown here is derived from an EMBL/GenBank/DDBJ whole genome shotgun (WGS) entry which is preliminary data.</text>
</comment>
<evidence type="ECO:0000256" key="3">
    <source>
        <dbReference type="ARBA" id="ARBA00022989"/>
    </source>
</evidence>
<feature type="region of interest" description="Disordered" evidence="5">
    <location>
        <begin position="172"/>
        <end position="211"/>
    </location>
</feature>
<organism evidence="7 8">
    <name type="scientific">Toxocara canis</name>
    <name type="common">Canine roundworm</name>
    <dbReference type="NCBI Taxonomy" id="6265"/>
    <lineage>
        <taxon>Eukaryota</taxon>
        <taxon>Metazoa</taxon>
        <taxon>Ecdysozoa</taxon>
        <taxon>Nematoda</taxon>
        <taxon>Chromadorea</taxon>
        <taxon>Rhabditida</taxon>
        <taxon>Spirurina</taxon>
        <taxon>Ascaridomorpha</taxon>
        <taxon>Ascaridoidea</taxon>
        <taxon>Toxocaridae</taxon>
        <taxon>Toxocara</taxon>
    </lineage>
</organism>
<dbReference type="PANTHER" id="PTHR11040">
    <property type="entry name" value="ZINC/IRON TRANSPORTER"/>
    <property type="match status" value="1"/>
</dbReference>
<feature type="transmembrane region" description="Helical" evidence="6">
    <location>
        <begin position="223"/>
        <end position="245"/>
    </location>
</feature>
<feature type="transmembrane region" description="Helical" evidence="6">
    <location>
        <begin position="94"/>
        <end position="112"/>
    </location>
</feature>
<dbReference type="EMBL" id="JPKZ01001544">
    <property type="protein sequence ID" value="KHN81302.1"/>
    <property type="molecule type" value="Genomic_DNA"/>
</dbReference>
<dbReference type="AlphaFoldDB" id="A0A0B2VIN9"/>
<comment type="subcellular location">
    <subcellularLocation>
        <location evidence="1">Membrane</location>
        <topology evidence="1">Multi-pass membrane protein</topology>
    </subcellularLocation>
</comment>
<name>A0A0B2VIN9_TOXCA</name>
<accession>A0A0B2VIN9</accession>
<dbReference type="GO" id="GO:0005886">
    <property type="term" value="C:plasma membrane"/>
    <property type="evidence" value="ECO:0007669"/>
    <property type="project" value="TreeGrafter"/>
</dbReference>
<feature type="transmembrane region" description="Helical" evidence="6">
    <location>
        <begin position="284"/>
        <end position="310"/>
    </location>
</feature>
<feature type="transmembrane region" description="Helical" evidence="6">
    <location>
        <begin position="356"/>
        <end position="376"/>
    </location>
</feature>
<feature type="transmembrane region" description="Helical" evidence="6">
    <location>
        <begin position="316"/>
        <end position="335"/>
    </location>
</feature>
<evidence type="ECO:0000256" key="1">
    <source>
        <dbReference type="ARBA" id="ARBA00004141"/>
    </source>
</evidence>
<proteinExistence type="predicted"/>
<dbReference type="Proteomes" id="UP000031036">
    <property type="component" value="Unassembled WGS sequence"/>
</dbReference>
<evidence type="ECO:0000313" key="7">
    <source>
        <dbReference type="EMBL" id="KHN81302.1"/>
    </source>
</evidence>
<dbReference type="OMA" id="CVNASKT"/>
<dbReference type="PANTHER" id="PTHR11040:SF208">
    <property type="entry name" value="ZINC_IRON PERMEASE"/>
    <property type="match status" value="1"/>
</dbReference>
<evidence type="ECO:0000313" key="8">
    <source>
        <dbReference type="Proteomes" id="UP000031036"/>
    </source>
</evidence>
<keyword evidence="4 6" id="KW-0472">Membrane</keyword>
<feature type="compositionally biased region" description="Basic and acidic residues" evidence="5">
    <location>
        <begin position="187"/>
        <end position="202"/>
    </location>
</feature>
<feature type="transmembrane region" description="Helical" evidence="6">
    <location>
        <begin position="257"/>
        <end position="277"/>
    </location>
</feature>
<evidence type="ECO:0000256" key="2">
    <source>
        <dbReference type="ARBA" id="ARBA00022692"/>
    </source>
</evidence>
<dbReference type="STRING" id="6265.A0A0B2VIN9"/>
<evidence type="ECO:0000256" key="5">
    <source>
        <dbReference type="SAM" id="MobiDB-lite"/>
    </source>
</evidence>
<feature type="transmembrane region" description="Helical" evidence="6">
    <location>
        <begin position="6"/>
        <end position="27"/>
    </location>
</feature>
<dbReference type="InterPro" id="IPR003689">
    <property type="entry name" value="ZIP"/>
</dbReference>
<feature type="transmembrane region" description="Helical" evidence="6">
    <location>
        <begin position="47"/>
        <end position="68"/>
    </location>
</feature>
<dbReference type="Pfam" id="PF02535">
    <property type="entry name" value="Zip"/>
    <property type="match status" value="1"/>
</dbReference>
<dbReference type="OrthoDB" id="448280at2759"/>
<dbReference type="GO" id="GO:0005385">
    <property type="term" value="F:zinc ion transmembrane transporter activity"/>
    <property type="evidence" value="ECO:0007669"/>
    <property type="project" value="TreeGrafter"/>
</dbReference>
<keyword evidence="3 6" id="KW-1133">Transmembrane helix</keyword>
<sequence>MILLNIIWAVLVFFILLIFSLGSYCVLSRSSATQQSRNGKSSAVLSLCNCFACGVFLSTCFIGLIPHIREHEVKLRTLWASERKVATTTETSNILIKTELIVLGGFLFILLVEQVFHTCGHCSPYGHTHRNCASGNGSSAAGSKGGGEAVGTTTATALLSIGGDEEPLVLNRLDSEDSEEDGVESTPKIEFRRIDDASDQHRGSSGHGGHSHLNMLSGSGKRLTLSSCFLLLGLSTHSLFEGVALGVQTDESEFYELLLAIMLHEVLCSFAFGVNLAQQRIPIGVAFFAASLLASCIPFGMCTSILVNSLDSTASLLVRFFLEGLAAGTFIYVACVEMLSAELHVSSTDHAARSGLYKAVAVIAGVVIFFGITVLFGRHRLASSPITAPTLPSHIRAIHY</sequence>